<reference evidence="3" key="1">
    <citation type="submission" date="2017-02" db="EMBL/GenBank/DDBJ databases">
        <authorList>
            <person name="Varghese N."/>
            <person name="Submissions S."/>
        </authorList>
    </citation>
    <scope>NUCLEOTIDE SEQUENCE [LARGE SCALE GENOMIC DNA]</scope>
    <source>
        <strain evidence="3">DSM 24967</strain>
    </source>
</reference>
<keyword evidence="2" id="KW-0808">Transferase</keyword>
<dbReference type="EMBL" id="FUYQ01000025">
    <property type="protein sequence ID" value="SKB81016.1"/>
    <property type="molecule type" value="Genomic_DNA"/>
</dbReference>
<dbReference type="InterPro" id="IPR051531">
    <property type="entry name" value="N-acetyltransferase"/>
</dbReference>
<gene>
    <name evidence="2" type="ORF">SAMN05660349_02860</name>
</gene>
<dbReference type="AlphaFoldDB" id="A0A1T5EAW4"/>
<dbReference type="Proteomes" id="UP000190852">
    <property type="component" value="Unassembled WGS sequence"/>
</dbReference>
<dbReference type="GO" id="GO:0016747">
    <property type="term" value="F:acyltransferase activity, transferring groups other than amino-acyl groups"/>
    <property type="evidence" value="ECO:0007669"/>
    <property type="project" value="InterPro"/>
</dbReference>
<accession>A0A1T5EAW4</accession>
<feature type="domain" description="N-acetyltransferase" evidence="1">
    <location>
        <begin position="10"/>
        <end position="175"/>
    </location>
</feature>
<dbReference type="InterPro" id="IPR016181">
    <property type="entry name" value="Acyl_CoA_acyltransferase"/>
</dbReference>
<dbReference type="PANTHER" id="PTHR43792">
    <property type="entry name" value="GNAT FAMILY, PUTATIVE (AFU_ORTHOLOGUE AFUA_3G00765)-RELATED-RELATED"/>
    <property type="match status" value="1"/>
</dbReference>
<keyword evidence="3" id="KW-1185">Reference proteome</keyword>
<protein>
    <submittedName>
        <fullName evidence="2">Protein N-acetyltransferase, RimJ/RimL family</fullName>
    </submittedName>
</protein>
<dbReference type="Pfam" id="PF13302">
    <property type="entry name" value="Acetyltransf_3"/>
    <property type="match status" value="1"/>
</dbReference>
<sequence length="182" mass="21399">MEHTIKTDRLIIRIARPEDAEAIFSYRSDCIVNQYQGWIPNSIEEVRRCIINMPETIDVDNLYIQFVVLNLKENRLIGDMAIGFSNHDNMQAEIGCTLDKAFQNKGYATEAMKGMVDYLFSTMHKHRIVVSVDPRNTASLRLIERIGFRKEAHFKKSYYLRGEWVDDIIYAKLKEEWIIEYL</sequence>
<organism evidence="2 3">
    <name type="scientific">Parabacteroides chartae</name>
    <dbReference type="NCBI Taxonomy" id="1037355"/>
    <lineage>
        <taxon>Bacteria</taxon>
        <taxon>Pseudomonadati</taxon>
        <taxon>Bacteroidota</taxon>
        <taxon>Bacteroidia</taxon>
        <taxon>Bacteroidales</taxon>
        <taxon>Tannerellaceae</taxon>
        <taxon>Parabacteroides</taxon>
    </lineage>
</organism>
<dbReference type="InterPro" id="IPR000182">
    <property type="entry name" value="GNAT_dom"/>
</dbReference>
<dbReference type="Gene3D" id="3.40.630.30">
    <property type="match status" value="1"/>
</dbReference>
<evidence type="ECO:0000259" key="1">
    <source>
        <dbReference type="PROSITE" id="PS51186"/>
    </source>
</evidence>
<dbReference type="PROSITE" id="PS51186">
    <property type="entry name" value="GNAT"/>
    <property type="match status" value="1"/>
</dbReference>
<evidence type="ECO:0000313" key="2">
    <source>
        <dbReference type="EMBL" id="SKB81016.1"/>
    </source>
</evidence>
<dbReference type="PANTHER" id="PTHR43792:SF1">
    <property type="entry name" value="N-ACETYLTRANSFERASE DOMAIN-CONTAINING PROTEIN"/>
    <property type="match status" value="1"/>
</dbReference>
<name>A0A1T5EAW4_9BACT</name>
<proteinExistence type="predicted"/>
<dbReference type="RefSeq" id="WP_079684275.1">
    <property type="nucleotide sequence ID" value="NZ_FUYQ01000025.1"/>
</dbReference>
<dbReference type="SUPFAM" id="SSF55729">
    <property type="entry name" value="Acyl-CoA N-acyltransferases (Nat)"/>
    <property type="match status" value="1"/>
</dbReference>
<evidence type="ECO:0000313" key="3">
    <source>
        <dbReference type="Proteomes" id="UP000190852"/>
    </source>
</evidence>